<evidence type="ECO:0000313" key="2">
    <source>
        <dbReference type="Proteomes" id="UP000230423"/>
    </source>
</evidence>
<dbReference type="Proteomes" id="UP000230423">
    <property type="component" value="Unassembled WGS sequence"/>
</dbReference>
<dbReference type="EMBL" id="KZ345716">
    <property type="protein sequence ID" value="PIO72292.1"/>
    <property type="molecule type" value="Genomic_DNA"/>
</dbReference>
<dbReference type="AlphaFoldDB" id="A0A2G9URG1"/>
<protein>
    <submittedName>
        <fullName evidence="1">Uncharacterized protein</fullName>
    </submittedName>
</protein>
<organism evidence="1 2">
    <name type="scientific">Teladorsagia circumcincta</name>
    <name type="common">Brown stomach worm</name>
    <name type="synonym">Ostertagia circumcincta</name>
    <dbReference type="NCBI Taxonomy" id="45464"/>
    <lineage>
        <taxon>Eukaryota</taxon>
        <taxon>Metazoa</taxon>
        <taxon>Ecdysozoa</taxon>
        <taxon>Nematoda</taxon>
        <taxon>Chromadorea</taxon>
        <taxon>Rhabditida</taxon>
        <taxon>Rhabditina</taxon>
        <taxon>Rhabditomorpha</taxon>
        <taxon>Strongyloidea</taxon>
        <taxon>Trichostrongylidae</taxon>
        <taxon>Teladorsagia</taxon>
    </lineage>
</organism>
<accession>A0A2G9URG1</accession>
<name>A0A2G9URG1_TELCI</name>
<evidence type="ECO:0000313" key="1">
    <source>
        <dbReference type="EMBL" id="PIO72292.1"/>
    </source>
</evidence>
<reference evidence="1 2" key="1">
    <citation type="submission" date="2015-09" db="EMBL/GenBank/DDBJ databases">
        <title>Draft genome of the parasitic nematode Teladorsagia circumcincta isolate WARC Sus (inbred).</title>
        <authorList>
            <person name="Mitreva M."/>
        </authorList>
    </citation>
    <scope>NUCLEOTIDE SEQUENCE [LARGE SCALE GENOMIC DNA]</scope>
    <source>
        <strain evidence="1 2">S</strain>
    </source>
</reference>
<sequence length="95" mass="10906">MEGRYFKRKAILNTISRSFSLLYTLHVTMSPYWLTNAAGIVKEGNQAKYGLYEAAEVFRGIAFKLWCLTNTGLASAQILCSFARGDYRRNWTNRL</sequence>
<gene>
    <name evidence="1" type="ORF">TELCIR_05787</name>
</gene>
<proteinExistence type="predicted"/>
<keyword evidence="2" id="KW-1185">Reference proteome</keyword>